<feature type="region of interest" description="Disordered" evidence="1">
    <location>
        <begin position="59"/>
        <end position="108"/>
    </location>
</feature>
<dbReference type="STRING" id="1391654.AKJ09_06863"/>
<dbReference type="AlphaFoldDB" id="A0A0K1Q489"/>
<reference evidence="2 3" key="1">
    <citation type="submission" date="2015-08" db="EMBL/GenBank/DDBJ databases">
        <authorList>
            <person name="Babu N.S."/>
            <person name="Beckwith C.J."/>
            <person name="Beseler K.G."/>
            <person name="Brison A."/>
            <person name="Carone J.V."/>
            <person name="Caskin T.P."/>
            <person name="Diamond M."/>
            <person name="Durham M.E."/>
            <person name="Foxe J.M."/>
            <person name="Go M."/>
            <person name="Henderson B.A."/>
            <person name="Jones I.B."/>
            <person name="McGettigan J.A."/>
            <person name="Micheletti S.J."/>
            <person name="Nasrallah M.E."/>
            <person name="Ortiz D."/>
            <person name="Piller C.R."/>
            <person name="Privatt S.R."/>
            <person name="Schneider S.L."/>
            <person name="Sharp S."/>
            <person name="Smith T.C."/>
            <person name="Stanton J.D."/>
            <person name="Ullery H.E."/>
            <person name="Wilson R.J."/>
            <person name="Serrano M.G."/>
            <person name="Buck G."/>
            <person name="Lee V."/>
            <person name="Wang Y."/>
            <person name="Carvalho R."/>
            <person name="Voegtly L."/>
            <person name="Shi R."/>
            <person name="Duckworth R."/>
            <person name="Johnson A."/>
            <person name="Loviza R."/>
            <person name="Walstead R."/>
            <person name="Shah Z."/>
            <person name="Kiflezghi M."/>
            <person name="Wade K."/>
            <person name="Ball S.L."/>
            <person name="Bradley K.W."/>
            <person name="Asai D.J."/>
            <person name="Bowman C.A."/>
            <person name="Russell D.A."/>
            <person name="Pope W.H."/>
            <person name="Jacobs-Sera D."/>
            <person name="Hendrix R.W."/>
            <person name="Hatfull G.F."/>
        </authorList>
    </citation>
    <scope>NUCLEOTIDE SEQUENCE [LARGE SCALE GENOMIC DNA]</scope>
    <source>
        <strain evidence="2 3">DSM 27648</strain>
    </source>
</reference>
<name>A0A0K1Q489_9BACT</name>
<sequence length="277" mass="28745">MVASAQIEEPPGRPLHLTLTLRTAGVEETRALDAPTCSALAEASAVVIALAMDPSRHGSVAVEQPTVEQPAPEQPSAAASPPVSPPQTGPKKLESPPPGNRAAPSRWPNIALGFGGSAQSGPLPDIGVGFVGSASLRMDRYRAGVLATLWSRQSPMFSDTAGASFDMREVGVFGSYMVPLGALAIGPSATLDVTYMRVEGFGIRAPRTTSHLWPTAGLGGRLEARLAPRLSLFSTVDLRLPIGAPTVALATSSNTLQLHEPSPVGVQLSLGAEFVIF</sequence>
<evidence type="ECO:0000256" key="1">
    <source>
        <dbReference type="SAM" id="MobiDB-lite"/>
    </source>
</evidence>
<feature type="compositionally biased region" description="Low complexity" evidence="1">
    <location>
        <begin position="67"/>
        <end position="81"/>
    </location>
</feature>
<accession>A0A0K1Q489</accession>
<gene>
    <name evidence="2" type="ORF">AKJ09_06863</name>
</gene>
<dbReference type="KEGG" id="llu:AKJ09_06863"/>
<evidence type="ECO:0000313" key="3">
    <source>
        <dbReference type="Proteomes" id="UP000064967"/>
    </source>
</evidence>
<protein>
    <recommendedName>
        <fullName evidence="4">Outer membrane protein beta-barrel domain-containing protein</fullName>
    </recommendedName>
</protein>
<organism evidence="2 3">
    <name type="scientific">Labilithrix luteola</name>
    <dbReference type="NCBI Taxonomy" id="1391654"/>
    <lineage>
        <taxon>Bacteria</taxon>
        <taxon>Pseudomonadati</taxon>
        <taxon>Myxococcota</taxon>
        <taxon>Polyangia</taxon>
        <taxon>Polyangiales</taxon>
        <taxon>Labilitrichaceae</taxon>
        <taxon>Labilithrix</taxon>
    </lineage>
</organism>
<proteinExistence type="predicted"/>
<evidence type="ECO:0008006" key="4">
    <source>
        <dbReference type="Google" id="ProtNLM"/>
    </source>
</evidence>
<keyword evidence="3" id="KW-1185">Reference proteome</keyword>
<dbReference type="EMBL" id="CP012333">
    <property type="protein sequence ID" value="AKV00200.1"/>
    <property type="molecule type" value="Genomic_DNA"/>
</dbReference>
<evidence type="ECO:0000313" key="2">
    <source>
        <dbReference type="EMBL" id="AKV00200.1"/>
    </source>
</evidence>
<dbReference type="Proteomes" id="UP000064967">
    <property type="component" value="Chromosome"/>
</dbReference>